<evidence type="ECO:0000259" key="1">
    <source>
        <dbReference type="Pfam" id="PF01850"/>
    </source>
</evidence>
<dbReference type="SUPFAM" id="SSF88723">
    <property type="entry name" value="PIN domain-like"/>
    <property type="match status" value="1"/>
</dbReference>
<dbReference type="PANTHER" id="PTHR39677">
    <property type="entry name" value="RIBONUCLEASE VAPC6"/>
    <property type="match status" value="1"/>
</dbReference>
<accession>A0AAE3TEU5</accession>
<evidence type="ECO:0000313" key="3">
    <source>
        <dbReference type="Proteomes" id="UP001144110"/>
    </source>
</evidence>
<dbReference type="InterPro" id="IPR029060">
    <property type="entry name" value="PIN-like_dom_sf"/>
</dbReference>
<dbReference type="InterPro" id="IPR002716">
    <property type="entry name" value="PIN_dom"/>
</dbReference>
<gene>
    <name evidence="2" type="ORF">OD816_001061</name>
</gene>
<sequence length="164" mass="18955">MEIKSLHGKKIMVDTNAFIYYLTGQCNKLTVEIFEAGVLKKLKLITTTRIIDELLFKMFLIKAGEIYGFEGKILEKLKKDIKKIKNLANVCRNVLKFIEILDVNIIEIKRNTIFAVPEIISEYGLIGNDAITFKIMKERNLKYILTADEDFRNIKEIVVLNPLN</sequence>
<reference evidence="2" key="1">
    <citation type="submission" date="2022-11" db="EMBL/GenBank/DDBJ databases">
        <title>Candidatus Alkanophaga archaea from heated hydrothermal vent sediment oxidize petroleum alkanes.</title>
        <authorList>
            <person name="Zehnle H."/>
            <person name="Laso-Perez R."/>
            <person name="Lipp J."/>
            <person name="Teske A."/>
            <person name="Wegener G."/>
        </authorList>
    </citation>
    <scope>NUCLEOTIDE SEQUENCE</scope>
    <source>
        <strain evidence="2">MCA70</strain>
    </source>
</reference>
<dbReference type="AlphaFoldDB" id="A0AAE3TEU5"/>
<comment type="caution">
    <text evidence="2">The sequence shown here is derived from an EMBL/GenBank/DDBJ whole genome shotgun (WGS) entry which is preliminary data.</text>
</comment>
<dbReference type="Proteomes" id="UP001144110">
    <property type="component" value="Unassembled WGS sequence"/>
</dbReference>
<dbReference type="EMBL" id="JAPHEG010000004">
    <property type="protein sequence ID" value="MDF2953816.1"/>
    <property type="molecule type" value="Genomic_DNA"/>
</dbReference>
<dbReference type="Gene3D" id="3.40.50.1010">
    <property type="entry name" value="5'-nuclease"/>
    <property type="match status" value="1"/>
</dbReference>
<feature type="domain" description="PIN" evidence="1">
    <location>
        <begin position="11"/>
        <end position="155"/>
    </location>
</feature>
<name>A0AAE3TEU5_9BACT</name>
<organism evidence="2 3">
    <name type="scientific">Candidatus Thermodesulfobacterium syntrophicum</name>
    <dbReference type="NCBI Taxonomy" id="3060442"/>
    <lineage>
        <taxon>Bacteria</taxon>
        <taxon>Pseudomonadati</taxon>
        <taxon>Thermodesulfobacteriota</taxon>
        <taxon>Thermodesulfobacteria</taxon>
        <taxon>Thermodesulfobacteriales</taxon>
        <taxon>Thermodesulfobacteriaceae</taxon>
        <taxon>Thermodesulfobacterium</taxon>
    </lineage>
</organism>
<proteinExistence type="predicted"/>
<protein>
    <recommendedName>
        <fullName evidence="1">PIN domain-containing protein</fullName>
    </recommendedName>
</protein>
<dbReference type="Pfam" id="PF01850">
    <property type="entry name" value="PIN"/>
    <property type="match status" value="1"/>
</dbReference>
<evidence type="ECO:0000313" key="2">
    <source>
        <dbReference type="EMBL" id="MDF2953816.1"/>
    </source>
</evidence>
<dbReference type="PANTHER" id="PTHR39677:SF4">
    <property type="entry name" value="RIBONUCLEASE VAPC6"/>
    <property type="match status" value="1"/>
</dbReference>